<dbReference type="RefSeq" id="WP_378271496.1">
    <property type="nucleotide sequence ID" value="NZ_JBHUKR010000028.1"/>
</dbReference>
<dbReference type="Proteomes" id="UP001597417">
    <property type="component" value="Unassembled WGS sequence"/>
</dbReference>
<proteinExistence type="inferred from homology"/>
<feature type="binding site" evidence="1">
    <location>
        <begin position="17"/>
        <end position="24"/>
    </location>
    <ligand>
        <name>ATP</name>
        <dbReference type="ChEBI" id="CHEBI:30616"/>
    </ligand>
</feature>
<comment type="similarity">
    <text evidence="1">Belongs to the thymidylate kinase family.</text>
</comment>
<organism evidence="3 4">
    <name type="scientific">Amycolatopsis pigmentata</name>
    <dbReference type="NCBI Taxonomy" id="450801"/>
    <lineage>
        <taxon>Bacteria</taxon>
        <taxon>Bacillati</taxon>
        <taxon>Actinomycetota</taxon>
        <taxon>Actinomycetes</taxon>
        <taxon>Pseudonocardiales</taxon>
        <taxon>Pseudonocardiaceae</taxon>
        <taxon>Amycolatopsis</taxon>
    </lineage>
</organism>
<reference evidence="4" key="1">
    <citation type="journal article" date="2019" name="Int. J. Syst. Evol. Microbiol.">
        <title>The Global Catalogue of Microorganisms (GCM) 10K type strain sequencing project: providing services to taxonomists for standard genome sequencing and annotation.</title>
        <authorList>
            <consortium name="The Broad Institute Genomics Platform"/>
            <consortium name="The Broad Institute Genome Sequencing Center for Infectious Disease"/>
            <person name="Wu L."/>
            <person name="Ma J."/>
        </authorList>
    </citation>
    <scope>NUCLEOTIDE SEQUENCE [LARGE SCALE GENOMIC DNA]</scope>
    <source>
        <strain evidence="4">CGMCC 4.7645</strain>
    </source>
</reference>
<evidence type="ECO:0000313" key="3">
    <source>
        <dbReference type="EMBL" id="MFD2422422.1"/>
    </source>
</evidence>
<feature type="domain" description="Thymidylate kinase-like" evidence="2">
    <location>
        <begin position="15"/>
        <end position="201"/>
    </location>
</feature>
<keyword evidence="4" id="KW-1185">Reference proteome</keyword>
<comment type="catalytic activity">
    <reaction evidence="1">
        <text>dTMP + ATP = dTDP + ADP</text>
        <dbReference type="Rhea" id="RHEA:13517"/>
        <dbReference type="ChEBI" id="CHEBI:30616"/>
        <dbReference type="ChEBI" id="CHEBI:58369"/>
        <dbReference type="ChEBI" id="CHEBI:63528"/>
        <dbReference type="ChEBI" id="CHEBI:456216"/>
        <dbReference type="EC" id="2.7.4.9"/>
    </reaction>
</comment>
<evidence type="ECO:0000259" key="2">
    <source>
        <dbReference type="Pfam" id="PF02223"/>
    </source>
</evidence>
<comment type="function">
    <text evidence="1">Phosphorylation of dTMP to form dTDP in both de novo and salvage pathways of dTTP synthesis.</text>
</comment>
<name>A0ABW5G8K2_9PSEU</name>
<sequence length="233" mass="25343">MTGSSTALDPLWVSFEGLEGVGKTRLTAQLAHRLGPTCCLLTELTDASGEQVPAQVITALAAAGDPFLRTGYPLTETFALLALKVREHEVVAQMTAPPALVLEDRGIDSVAIYQAAILLGADASDDAVWSLAQDLFSTADGWCPLPDLTVLLLDDLEVCGQRWTEREGIPLTTDQRHLVERADRLYQRLAQHQPVRYRVIRRTGRAEADVLDELEATVNCAAIQKRSSHAEAS</sequence>
<dbReference type="SUPFAM" id="SSF52540">
    <property type="entry name" value="P-loop containing nucleoside triphosphate hydrolases"/>
    <property type="match status" value="1"/>
</dbReference>
<protein>
    <recommendedName>
        <fullName evidence="1">Thymidylate kinase</fullName>
        <ecNumber evidence="1">2.7.4.9</ecNumber>
    </recommendedName>
    <alternativeName>
        <fullName evidence="1">dTMP kinase</fullName>
    </alternativeName>
</protein>
<dbReference type="EMBL" id="JBHUKR010000028">
    <property type="protein sequence ID" value="MFD2422422.1"/>
    <property type="molecule type" value="Genomic_DNA"/>
</dbReference>
<keyword evidence="1" id="KW-0547">Nucleotide-binding</keyword>
<keyword evidence="1" id="KW-0067">ATP-binding</keyword>
<keyword evidence="1" id="KW-0808">Transferase</keyword>
<keyword evidence="1" id="KW-0545">Nucleotide biosynthesis</keyword>
<dbReference type="InterPro" id="IPR039430">
    <property type="entry name" value="Thymidylate_kin-like_dom"/>
</dbReference>
<comment type="caution">
    <text evidence="3">The sequence shown here is derived from an EMBL/GenBank/DDBJ whole genome shotgun (WGS) entry which is preliminary data.</text>
</comment>
<keyword evidence="1" id="KW-0418">Kinase</keyword>
<accession>A0ABW5G8K2</accession>
<dbReference type="HAMAP" id="MF_00165">
    <property type="entry name" value="Thymidylate_kinase"/>
    <property type="match status" value="1"/>
</dbReference>
<dbReference type="InterPro" id="IPR018094">
    <property type="entry name" value="Thymidylate_kinase"/>
</dbReference>
<dbReference type="Pfam" id="PF02223">
    <property type="entry name" value="Thymidylate_kin"/>
    <property type="match status" value="1"/>
</dbReference>
<dbReference type="Gene3D" id="3.40.50.300">
    <property type="entry name" value="P-loop containing nucleotide triphosphate hydrolases"/>
    <property type="match status" value="1"/>
</dbReference>
<dbReference type="EC" id="2.7.4.9" evidence="1"/>
<evidence type="ECO:0000256" key="1">
    <source>
        <dbReference type="HAMAP-Rule" id="MF_00165"/>
    </source>
</evidence>
<gene>
    <name evidence="1" type="primary">tmk</name>
    <name evidence="3" type="ORF">ACFSXZ_39475</name>
</gene>
<evidence type="ECO:0000313" key="4">
    <source>
        <dbReference type="Proteomes" id="UP001597417"/>
    </source>
</evidence>
<dbReference type="InterPro" id="IPR027417">
    <property type="entry name" value="P-loop_NTPase"/>
</dbReference>